<gene>
    <name evidence="2" type="ORF">RFULGI_LOCUS19150</name>
</gene>
<feature type="non-terminal residue" evidence="2">
    <location>
        <position position="80"/>
    </location>
</feature>
<keyword evidence="3" id="KW-1185">Reference proteome</keyword>
<organism evidence="2 3">
    <name type="scientific">Racocetra fulgida</name>
    <dbReference type="NCBI Taxonomy" id="60492"/>
    <lineage>
        <taxon>Eukaryota</taxon>
        <taxon>Fungi</taxon>
        <taxon>Fungi incertae sedis</taxon>
        <taxon>Mucoromycota</taxon>
        <taxon>Glomeromycotina</taxon>
        <taxon>Glomeromycetes</taxon>
        <taxon>Diversisporales</taxon>
        <taxon>Gigasporaceae</taxon>
        <taxon>Racocetra</taxon>
    </lineage>
</organism>
<feature type="region of interest" description="Disordered" evidence="1">
    <location>
        <begin position="1"/>
        <end position="30"/>
    </location>
</feature>
<dbReference type="OrthoDB" id="2481150at2759"/>
<dbReference type="Proteomes" id="UP000789396">
    <property type="component" value="Unassembled WGS sequence"/>
</dbReference>
<evidence type="ECO:0000313" key="2">
    <source>
        <dbReference type="EMBL" id="CAG8814911.1"/>
    </source>
</evidence>
<sequence length="80" mass="9282">QNSQQIDSQLIQHNRSNLNNQNSQQNNLQNEYSEQIVSQNHALITMMRNLSNNTSTIQDTLQTMLQRHNDDTITLQTNSQ</sequence>
<reference evidence="2" key="1">
    <citation type="submission" date="2021-06" db="EMBL/GenBank/DDBJ databases">
        <authorList>
            <person name="Kallberg Y."/>
            <person name="Tangrot J."/>
            <person name="Rosling A."/>
        </authorList>
    </citation>
    <scope>NUCLEOTIDE SEQUENCE</scope>
    <source>
        <strain evidence="2">IN212</strain>
    </source>
</reference>
<feature type="compositionally biased region" description="Polar residues" evidence="1">
    <location>
        <begin position="1"/>
        <end position="15"/>
    </location>
</feature>
<dbReference type="EMBL" id="CAJVPZ010090515">
    <property type="protein sequence ID" value="CAG8814911.1"/>
    <property type="molecule type" value="Genomic_DNA"/>
</dbReference>
<feature type="compositionally biased region" description="Low complexity" evidence="1">
    <location>
        <begin position="16"/>
        <end position="30"/>
    </location>
</feature>
<name>A0A9N9K7E9_9GLOM</name>
<proteinExistence type="predicted"/>
<feature type="non-terminal residue" evidence="2">
    <location>
        <position position="1"/>
    </location>
</feature>
<dbReference type="AlphaFoldDB" id="A0A9N9K7E9"/>
<protein>
    <submittedName>
        <fullName evidence="2">19241_t:CDS:1</fullName>
    </submittedName>
</protein>
<accession>A0A9N9K7E9</accession>
<evidence type="ECO:0000256" key="1">
    <source>
        <dbReference type="SAM" id="MobiDB-lite"/>
    </source>
</evidence>
<evidence type="ECO:0000313" key="3">
    <source>
        <dbReference type="Proteomes" id="UP000789396"/>
    </source>
</evidence>
<comment type="caution">
    <text evidence="2">The sequence shown here is derived from an EMBL/GenBank/DDBJ whole genome shotgun (WGS) entry which is preliminary data.</text>
</comment>